<reference evidence="8" key="1">
    <citation type="submission" date="2021-11" db="EMBL/GenBank/DDBJ databases">
        <title>A Novel Adlercreutzia Species, isolated from a Allomyrina dichotoma larva feces.</title>
        <authorList>
            <person name="Suh M.K."/>
        </authorList>
    </citation>
    <scope>NUCLEOTIDE SEQUENCE</scope>
    <source>
        <strain evidence="8">JBNU-10</strain>
    </source>
</reference>
<comment type="subcellular location">
    <subcellularLocation>
        <location evidence="1">Cell membrane</location>
        <topology evidence="1">Multi-pass membrane protein</topology>
    </subcellularLocation>
</comment>
<feature type="domain" description="Type II secretion system protein GspF" evidence="7">
    <location>
        <begin position="178"/>
        <end position="304"/>
    </location>
</feature>
<gene>
    <name evidence="8" type="ORF">LPT13_10450</name>
</gene>
<dbReference type="EMBL" id="JAJMLW010000004">
    <property type="protein sequence ID" value="MCI2242765.1"/>
    <property type="molecule type" value="Genomic_DNA"/>
</dbReference>
<evidence type="ECO:0000256" key="3">
    <source>
        <dbReference type="ARBA" id="ARBA00022692"/>
    </source>
</evidence>
<evidence type="ECO:0000313" key="8">
    <source>
        <dbReference type="EMBL" id="MCI2242765.1"/>
    </source>
</evidence>
<feature type="transmembrane region" description="Helical" evidence="6">
    <location>
        <begin position="6"/>
        <end position="26"/>
    </location>
</feature>
<evidence type="ECO:0000256" key="6">
    <source>
        <dbReference type="SAM" id="Phobius"/>
    </source>
</evidence>
<dbReference type="Pfam" id="PF00482">
    <property type="entry name" value="T2SSF"/>
    <property type="match status" value="1"/>
</dbReference>
<comment type="caution">
    <text evidence="8">The sequence shown here is derived from an EMBL/GenBank/DDBJ whole genome shotgun (WGS) entry which is preliminary data.</text>
</comment>
<keyword evidence="4 6" id="KW-1133">Transmembrane helix</keyword>
<keyword evidence="5 6" id="KW-0472">Membrane</keyword>
<organism evidence="8 9">
    <name type="scientific">Adlercreutzia faecimuris</name>
    <dbReference type="NCBI Taxonomy" id="2897341"/>
    <lineage>
        <taxon>Bacteria</taxon>
        <taxon>Bacillati</taxon>
        <taxon>Actinomycetota</taxon>
        <taxon>Coriobacteriia</taxon>
        <taxon>Eggerthellales</taxon>
        <taxon>Eggerthellaceae</taxon>
        <taxon>Adlercreutzia</taxon>
    </lineage>
</organism>
<evidence type="ECO:0000256" key="2">
    <source>
        <dbReference type="ARBA" id="ARBA00022475"/>
    </source>
</evidence>
<protein>
    <submittedName>
        <fullName evidence="8">Type II secretion system F family protein</fullName>
    </submittedName>
</protein>
<dbReference type="Proteomes" id="UP001430755">
    <property type="component" value="Unassembled WGS sequence"/>
</dbReference>
<dbReference type="InterPro" id="IPR018076">
    <property type="entry name" value="T2SS_GspF_dom"/>
</dbReference>
<dbReference type="PANTHER" id="PTHR35007:SF4">
    <property type="entry name" value="CONSERVED TRANSMEMBRANE PROTEIN-RELATED"/>
    <property type="match status" value="1"/>
</dbReference>
<evidence type="ECO:0000256" key="4">
    <source>
        <dbReference type="ARBA" id="ARBA00022989"/>
    </source>
</evidence>
<name>A0ABS9WJ10_9ACTN</name>
<evidence type="ECO:0000256" key="1">
    <source>
        <dbReference type="ARBA" id="ARBA00004651"/>
    </source>
</evidence>
<evidence type="ECO:0000313" key="9">
    <source>
        <dbReference type="Proteomes" id="UP001430755"/>
    </source>
</evidence>
<feature type="transmembrane region" description="Helical" evidence="6">
    <location>
        <begin position="294"/>
        <end position="315"/>
    </location>
</feature>
<keyword evidence="2" id="KW-1003">Cell membrane</keyword>
<dbReference type="RefSeq" id="WP_242166290.1">
    <property type="nucleotide sequence ID" value="NZ_JAJMLW010000004.1"/>
</dbReference>
<keyword evidence="9" id="KW-1185">Reference proteome</keyword>
<keyword evidence="3 6" id="KW-0812">Transmembrane</keyword>
<evidence type="ECO:0000259" key="7">
    <source>
        <dbReference type="Pfam" id="PF00482"/>
    </source>
</evidence>
<evidence type="ECO:0000256" key="5">
    <source>
        <dbReference type="ARBA" id="ARBA00023136"/>
    </source>
</evidence>
<accession>A0ABS9WJ10</accession>
<sequence>MTAAGAPAAWAAAACAFAALLGLWGWDAARRWQRRRCHRRALGGAEATAAAGSTAASGGSADDRVVAYLTALTRRLEGAAPHRWAPPPLGRPAWFGDHLARAGLGDAVSVAACGEARVRLAAAGAALGGALGMAASPEAALLLAGAGGALGWRAPRWAVARRSRRRAEEMERHLSEMLDVVALGLRSGLSFDRSLALYGEHFDTLLAASLTGARRQWECGLATREEALRRVAASYDSPPFTRVVENVVRSLRFGASMADSLEDAAREARAAYRARLQEQVAKAPVKMMVPTATLILPAMLMLVLGPVMLELIGGFS</sequence>
<proteinExistence type="predicted"/>
<dbReference type="PANTHER" id="PTHR35007">
    <property type="entry name" value="INTEGRAL MEMBRANE PROTEIN-RELATED"/>
    <property type="match status" value="1"/>
</dbReference>